<dbReference type="Pfam" id="PF03572">
    <property type="entry name" value="Peptidase_S41"/>
    <property type="match status" value="1"/>
</dbReference>
<evidence type="ECO:0000313" key="7">
    <source>
        <dbReference type="EMBL" id="QCP36596.1"/>
    </source>
</evidence>
<evidence type="ECO:0000256" key="3">
    <source>
        <dbReference type="ARBA" id="ARBA00022801"/>
    </source>
</evidence>
<dbReference type="InterPro" id="IPR001478">
    <property type="entry name" value="PDZ"/>
</dbReference>
<name>A0A4P8IGQ7_9FIRM</name>
<dbReference type="SMART" id="SM00245">
    <property type="entry name" value="TSPc"/>
    <property type="match status" value="1"/>
</dbReference>
<dbReference type="NCBIfam" id="TIGR00225">
    <property type="entry name" value="prc"/>
    <property type="match status" value="1"/>
</dbReference>
<dbReference type="SUPFAM" id="SSF50156">
    <property type="entry name" value="PDZ domain-like"/>
    <property type="match status" value="1"/>
</dbReference>
<dbReference type="GO" id="GO:0006508">
    <property type="term" value="P:proteolysis"/>
    <property type="evidence" value="ECO:0007669"/>
    <property type="project" value="UniProtKB-KW"/>
</dbReference>
<feature type="domain" description="PDZ" evidence="6">
    <location>
        <begin position="86"/>
        <end position="156"/>
    </location>
</feature>
<dbReference type="AlphaFoldDB" id="A0A4P8IGQ7"/>
<dbReference type="SUPFAM" id="SSF52096">
    <property type="entry name" value="ClpP/crotonase"/>
    <property type="match status" value="1"/>
</dbReference>
<dbReference type="CDD" id="cd07560">
    <property type="entry name" value="Peptidase_S41_CPP"/>
    <property type="match status" value="1"/>
</dbReference>
<organism evidence="7 8">
    <name type="scientific">Anaerostipes rhamnosivorans</name>
    <dbReference type="NCBI Taxonomy" id="1229621"/>
    <lineage>
        <taxon>Bacteria</taxon>
        <taxon>Bacillati</taxon>
        <taxon>Bacillota</taxon>
        <taxon>Clostridia</taxon>
        <taxon>Lachnospirales</taxon>
        <taxon>Lachnospiraceae</taxon>
        <taxon>Anaerostipes</taxon>
    </lineage>
</organism>
<dbReference type="PROSITE" id="PS50106">
    <property type="entry name" value="PDZ"/>
    <property type="match status" value="1"/>
</dbReference>
<keyword evidence="4 5" id="KW-0720">Serine protease</keyword>
<dbReference type="RefSeq" id="WP_137329799.1">
    <property type="nucleotide sequence ID" value="NZ_CP040058.1"/>
</dbReference>
<accession>A0A4P8IGQ7</accession>
<reference evidence="7 8" key="1">
    <citation type="submission" date="2019-05" db="EMBL/GenBank/DDBJ databases">
        <title>Complete genome sequencing of Anaerostipes rhamnosivorans.</title>
        <authorList>
            <person name="Bui T.P.N."/>
            <person name="de Vos W.M."/>
        </authorList>
    </citation>
    <scope>NUCLEOTIDE SEQUENCE [LARGE SCALE GENOMIC DNA]</scope>
    <source>
        <strain evidence="7 8">1y2</strain>
    </source>
</reference>
<dbReference type="InterPro" id="IPR029045">
    <property type="entry name" value="ClpP/crotonase-like_dom_sf"/>
</dbReference>
<dbReference type="OrthoDB" id="9812068at2"/>
<dbReference type="Gene3D" id="3.90.226.10">
    <property type="entry name" value="2-enoyl-CoA Hydratase, Chain A, domain 1"/>
    <property type="match status" value="1"/>
</dbReference>
<dbReference type="GO" id="GO:0004252">
    <property type="term" value="F:serine-type endopeptidase activity"/>
    <property type="evidence" value="ECO:0007669"/>
    <property type="project" value="UniProtKB-EC"/>
</dbReference>
<gene>
    <name evidence="7" type="ORF">AR1Y2_3142</name>
</gene>
<evidence type="ECO:0000259" key="6">
    <source>
        <dbReference type="PROSITE" id="PS50106"/>
    </source>
</evidence>
<evidence type="ECO:0000256" key="1">
    <source>
        <dbReference type="ARBA" id="ARBA00009179"/>
    </source>
</evidence>
<keyword evidence="8" id="KW-1185">Reference proteome</keyword>
<dbReference type="FunFam" id="2.30.42.10:FF:000063">
    <property type="entry name" value="Peptidase, S41 family"/>
    <property type="match status" value="1"/>
</dbReference>
<dbReference type="CDD" id="cd06782">
    <property type="entry name" value="cpPDZ_CPP-like"/>
    <property type="match status" value="1"/>
</dbReference>
<evidence type="ECO:0000256" key="2">
    <source>
        <dbReference type="ARBA" id="ARBA00022670"/>
    </source>
</evidence>
<dbReference type="EMBL" id="CP040058">
    <property type="protein sequence ID" value="QCP36596.1"/>
    <property type="molecule type" value="Genomic_DNA"/>
</dbReference>
<dbReference type="InterPro" id="IPR004447">
    <property type="entry name" value="Peptidase_S41A"/>
</dbReference>
<dbReference type="EC" id="3.4.21.102" evidence="7"/>
<protein>
    <submittedName>
        <fullName evidence="7">Carboxyl-terminal protease</fullName>
        <ecNumber evidence="7">3.4.21.102</ecNumber>
    </submittedName>
</protein>
<dbReference type="GO" id="GO:0007165">
    <property type="term" value="P:signal transduction"/>
    <property type="evidence" value="ECO:0007669"/>
    <property type="project" value="TreeGrafter"/>
</dbReference>
<evidence type="ECO:0000256" key="4">
    <source>
        <dbReference type="ARBA" id="ARBA00022825"/>
    </source>
</evidence>
<dbReference type="Gene3D" id="2.30.42.10">
    <property type="match status" value="1"/>
</dbReference>
<proteinExistence type="inferred from homology"/>
<keyword evidence="2 5" id="KW-0645">Protease</keyword>
<comment type="similarity">
    <text evidence="1 5">Belongs to the peptidase S41A family.</text>
</comment>
<sequence>MKKQFSKILIAVLLVVSLGEGFFLYRAYSVSGDQLEVAKKLDRLEKTVDQYYTGKIDQEQLENYTYKGYLAGLGDPYSTYYSESEFKELMESTDGVFTGVGIYLSQDTVTGAIKVVKVIKGGPSDGSGIKSGDVLVEVDGKSVSDKDLDKVVSEVKGEEGTKVKLSFLRGKEKDTRDFTITRKKVETQTVETKMLDGGIGYLSISEFDEVTVSQFKEGIQKLEKQGMKGLILDVRDNPGGLVDAVVDIVDELLGKGKIVSIKDKQGKEKVYRSDAAQSVKVPLCVLVNGNSASASEILSGAVKDHKRGTLIGEKTFGKGIVQGFFKLGDGSYAKLTYASYYTPSGHNIHKKGIKPDVAVKNNSKSKGDQQLKNAQQVLVKQLEK</sequence>
<dbReference type="GO" id="GO:0030288">
    <property type="term" value="C:outer membrane-bounded periplasmic space"/>
    <property type="evidence" value="ECO:0007669"/>
    <property type="project" value="TreeGrafter"/>
</dbReference>
<dbReference type="Pfam" id="PF13180">
    <property type="entry name" value="PDZ_2"/>
    <property type="match status" value="1"/>
</dbReference>
<evidence type="ECO:0000256" key="5">
    <source>
        <dbReference type="RuleBase" id="RU004404"/>
    </source>
</evidence>
<dbReference type="Proteomes" id="UP000298653">
    <property type="component" value="Chromosome"/>
</dbReference>
<dbReference type="InterPro" id="IPR036034">
    <property type="entry name" value="PDZ_sf"/>
</dbReference>
<keyword evidence="3 5" id="KW-0378">Hydrolase</keyword>
<dbReference type="Gene3D" id="3.30.750.44">
    <property type="match status" value="1"/>
</dbReference>
<dbReference type="PANTHER" id="PTHR32060">
    <property type="entry name" value="TAIL-SPECIFIC PROTEASE"/>
    <property type="match status" value="1"/>
</dbReference>
<dbReference type="SMART" id="SM00228">
    <property type="entry name" value="PDZ"/>
    <property type="match status" value="1"/>
</dbReference>
<dbReference type="InterPro" id="IPR005151">
    <property type="entry name" value="Tail-specific_protease"/>
</dbReference>
<evidence type="ECO:0000313" key="8">
    <source>
        <dbReference type="Proteomes" id="UP000298653"/>
    </source>
</evidence>
<dbReference type="KEGG" id="arf:AR1Y2_3142"/>
<dbReference type="PANTHER" id="PTHR32060:SF30">
    <property type="entry name" value="CARBOXY-TERMINAL PROCESSING PROTEASE CTPA"/>
    <property type="match status" value="1"/>
</dbReference>